<dbReference type="CDD" id="cd00093">
    <property type="entry name" value="HTH_XRE"/>
    <property type="match status" value="1"/>
</dbReference>
<keyword evidence="3" id="KW-1185">Reference proteome</keyword>
<sequence>MKSVIAAIEDEGNVKINRQELAATLDITPVYLSNIISGKKVPNTELVFKLAKILERKVDDLYIYEEE</sequence>
<dbReference type="InterPro" id="IPR001387">
    <property type="entry name" value="Cro/C1-type_HTH"/>
</dbReference>
<reference evidence="3" key="1">
    <citation type="submission" date="2016-05" db="EMBL/GenBank/DDBJ databases">
        <title>Paenibacillus oryzae. sp. nov., isolated from the rice root.</title>
        <authorList>
            <person name="Zhang J."/>
            <person name="Zhang X."/>
        </authorList>
    </citation>
    <scope>NUCLEOTIDE SEQUENCE [LARGE SCALE GENOMIC DNA]</scope>
    <source>
        <strain evidence="3">KCTC13222</strain>
    </source>
</reference>
<dbReference type="SMART" id="SM00530">
    <property type="entry name" value="HTH_XRE"/>
    <property type="match status" value="1"/>
</dbReference>
<name>A0A1C0ZXE9_9BACL</name>
<dbReference type="Proteomes" id="UP000093309">
    <property type="component" value="Unassembled WGS sequence"/>
</dbReference>
<dbReference type="EMBL" id="LYPC01000027">
    <property type="protein sequence ID" value="OCT12794.1"/>
    <property type="molecule type" value="Genomic_DNA"/>
</dbReference>
<accession>A0A1C0ZXE9</accession>
<evidence type="ECO:0000313" key="3">
    <source>
        <dbReference type="Proteomes" id="UP000093309"/>
    </source>
</evidence>
<dbReference type="InterPro" id="IPR010982">
    <property type="entry name" value="Lambda_DNA-bd_dom_sf"/>
</dbReference>
<gene>
    <name evidence="2" type="ORF">A8709_33120</name>
</gene>
<dbReference type="Pfam" id="PF01381">
    <property type="entry name" value="HTH_3"/>
    <property type="match status" value="1"/>
</dbReference>
<evidence type="ECO:0000259" key="1">
    <source>
        <dbReference type="PROSITE" id="PS50943"/>
    </source>
</evidence>
<dbReference type="SUPFAM" id="SSF47413">
    <property type="entry name" value="lambda repressor-like DNA-binding domains"/>
    <property type="match status" value="1"/>
</dbReference>
<feature type="domain" description="HTH cro/C1-type" evidence="1">
    <location>
        <begin position="15"/>
        <end position="61"/>
    </location>
</feature>
<dbReference type="GO" id="GO:0003677">
    <property type="term" value="F:DNA binding"/>
    <property type="evidence" value="ECO:0007669"/>
    <property type="project" value="InterPro"/>
</dbReference>
<evidence type="ECO:0000313" key="2">
    <source>
        <dbReference type="EMBL" id="OCT12794.1"/>
    </source>
</evidence>
<organism evidence="2 3">
    <name type="scientific">Paenibacillus pectinilyticus</name>
    <dbReference type="NCBI Taxonomy" id="512399"/>
    <lineage>
        <taxon>Bacteria</taxon>
        <taxon>Bacillati</taxon>
        <taxon>Bacillota</taxon>
        <taxon>Bacilli</taxon>
        <taxon>Bacillales</taxon>
        <taxon>Paenibacillaceae</taxon>
        <taxon>Paenibacillus</taxon>
    </lineage>
</organism>
<dbReference type="Gene3D" id="1.10.260.40">
    <property type="entry name" value="lambda repressor-like DNA-binding domains"/>
    <property type="match status" value="1"/>
</dbReference>
<proteinExistence type="predicted"/>
<protein>
    <recommendedName>
        <fullName evidence="1">HTH cro/C1-type domain-containing protein</fullName>
    </recommendedName>
</protein>
<dbReference type="PROSITE" id="PS50943">
    <property type="entry name" value="HTH_CROC1"/>
    <property type="match status" value="1"/>
</dbReference>
<dbReference type="AlphaFoldDB" id="A0A1C0ZXE9"/>
<dbReference type="STRING" id="512399.A8709_33120"/>
<comment type="caution">
    <text evidence="2">The sequence shown here is derived from an EMBL/GenBank/DDBJ whole genome shotgun (WGS) entry which is preliminary data.</text>
</comment>